<sequence>MATATATATSPAHRPTPRSRRAVPGPVRAVGVAIAGLVLLGACAPGPGPVPADPQPASPQPAKPQPVDTMPIDPPRLVPRPGGPAPRDTASDLAGECPESGVRITSPGSSAAMGLRALSLLLVNCGTKPYRLNGYPVPRLYAGDGDPISVRVVDGAKEITSGFDAPPRPLTLRPGERAAATVLWRNLVTDSTVVATNGEHLEIAPAEGRPAQMVGLDGPVDLGNTGRIGVSAWKKATDPAP</sequence>
<evidence type="ECO:0000259" key="2">
    <source>
        <dbReference type="Pfam" id="PF14016"/>
    </source>
</evidence>
<evidence type="ECO:0000256" key="1">
    <source>
        <dbReference type="SAM" id="MobiDB-lite"/>
    </source>
</evidence>
<feature type="region of interest" description="Disordered" evidence="1">
    <location>
        <begin position="44"/>
        <end position="109"/>
    </location>
</feature>
<dbReference type="Pfam" id="PF14016">
    <property type="entry name" value="DUF4232"/>
    <property type="match status" value="1"/>
</dbReference>
<gene>
    <name evidence="3" type="ORF">RM555_11620</name>
</gene>
<feature type="domain" description="DUF4232" evidence="2">
    <location>
        <begin position="97"/>
        <end position="233"/>
    </location>
</feature>
<keyword evidence="4" id="KW-1185">Reference proteome</keyword>
<name>A0ABU2WUN1_9ACTN</name>
<feature type="compositionally biased region" description="Pro residues" evidence="1">
    <location>
        <begin position="46"/>
        <end position="64"/>
    </location>
</feature>
<proteinExistence type="predicted"/>
<protein>
    <submittedName>
        <fullName evidence="3">DUF4232 domain-containing protein</fullName>
    </submittedName>
</protein>
<dbReference type="InterPro" id="IPR025326">
    <property type="entry name" value="DUF4232"/>
</dbReference>
<dbReference type="RefSeq" id="WP_311411746.1">
    <property type="nucleotide sequence ID" value="NZ_JAVRFL010000011.1"/>
</dbReference>
<feature type="region of interest" description="Disordered" evidence="1">
    <location>
        <begin position="1"/>
        <end position="26"/>
    </location>
</feature>
<dbReference type="EMBL" id="JAVRFL010000011">
    <property type="protein sequence ID" value="MDT0529636.1"/>
    <property type="molecule type" value="Genomic_DNA"/>
</dbReference>
<feature type="compositionally biased region" description="Pro residues" evidence="1">
    <location>
        <begin position="72"/>
        <end position="84"/>
    </location>
</feature>
<reference evidence="3" key="1">
    <citation type="submission" date="2023-09" db="EMBL/GenBank/DDBJ databases">
        <title>30 novel species of actinomycetes from the DSMZ collection.</title>
        <authorList>
            <person name="Nouioui I."/>
        </authorList>
    </citation>
    <scope>NUCLEOTIDE SEQUENCE</scope>
    <source>
        <strain evidence="3">DSM 115977</strain>
    </source>
</reference>
<comment type="caution">
    <text evidence="3">The sequence shown here is derived from an EMBL/GenBank/DDBJ whole genome shotgun (WGS) entry which is preliminary data.</text>
</comment>
<organism evidence="3 4">
    <name type="scientific">Micromonospora reichwaldensis</name>
    <dbReference type="NCBI Taxonomy" id="3075516"/>
    <lineage>
        <taxon>Bacteria</taxon>
        <taxon>Bacillati</taxon>
        <taxon>Actinomycetota</taxon>
        <taxon>Actinomycetes</taxon>
        <taxon>Micromonosporales</taxon>
        <taxon>Micromonosporaceae</taxon>
        <taxon>Micromonospora</taxon>
    </lineage>
</organism>
<accession>A0ABU2WUN1</accession>
<evidence type="ECO:0000313" key="3">
    <source>
        <dbReference type="EMBL" id="MDT0529636.1"/>
    </source>
</evidence>
<evidence type="ECO:0000313" key="4">
    <source>
        <dbReference type="Proteomes" id="UP001180973"/>
    </source>
</evidence>
<dbReference type="Proteomes" id="UP001180973">
    <property type="component" value="Unassembled WGS sequence"/>
</dbReference>